<gene>
    <name evidence="1" type="ORF">J2X07_003687</name>
</gene>
<sequence>MRMGFRREAMRLIERQVAVDTVKKTYKGRLKVVERDYIIISVLRNDHQQFDQIIIRTDEIIALSAL</sequence>
<accession>A0ABU1U5F0</accession>
<organism evidence="1 2">
    <name type="scientific">Fictibacillus barbaricus</name>
    <dbReference type="NCBI Taxonomy" id="182136"/>
    <lineage>
        <taxon>Bacteria</taxon>
        <taxon>Bacillati</taxon>
        <taxon>Bacillota</taxon>
        <taxon>Bacilli</taxon>
        <taxon>Bacillales</taxon>
        <taxon>Fictibacillaceae</taxon>
        <taxon>Fictibacillus</taxon>
    </lineage>
</organism>
<dbReference type="RefSeq" id="WP_310262061.1">
    <property type="nucleotide sequence ID" value="NZ_JAVDWA010000010.1"/>
</dbReference>
<keyword evidence="2" id="KW-1185">Reference proteome</keyword>
<reference evidence="1 2" key="1">
    <citation type="submission" date="2023-07" db="EMBL/GenBank/DDBJ databases">
        <title>Sorghum-associated microbial communities from plants grown in Nebraska, USA.</title>
        <authorList>
            <person name="Schachtman D."/>
        </authorList>
    </citation>
    <scope>NUCLEOTIDE SEQUENCE [LARGE SCALE GENOMIC DNA]</scope>
    <source>
        <strain evidence="1 2">BE211</strain>
    </source>
</reference>
<dbReference type="EMBL" id="JAVDWA010000010">
    <property type="protein sequence ID" value="MDR7074690.1"/>
    <property type="molecule type" value="Genomic_DNA"/>
</dbReference>
<comment type="caution">
    <text evidence="1">The sequence shown here is derived from an EMBL/GenBank/DDBJ whole genome shotgun (WGS) entry which is preliminary data.</text>
</comment>
<protein>
    <recommendedName>
        <fullName evidence="3">DUF2642 domain-containing protein</fullName>
    </recommendedName>
</protein>
<proteinExistence type="predicted"/>
<name>A0ABU1U5F0_9BACL</name>
<evidence type="ECO:0000313" key="2">
    <source>
        <dbReference type="Proteomes" id="UP001258181"/>
    </source>
</evidence>
<evidence type="ECO:0000313" key="1">
    <source>
        <dbReference type="EMBL" id="MDR7074690.1"/>
    </source>
</evidence>
<evidence type="ECO:0008006" key="3">
    <source>
        <dbReference type="Google" id="ProtNLM"/>
    </source>
</evidence>
<dbReference type="Proteomes" id="UP001258181">
    <property type="component" value="Unassembled WGS sequence"/>
</dbReference>